<dbReference type="GO" id="GO:0004252">
    <property type="term" value="F:serine-type endopeptidase activity"/>
    <property type="evidence" value="ECO:0007669"/>
    <property type="project" value="InterPro"/>
</dbReference>
<dbReference type="GO" id="GO:0006508">
    <property type="term" value="P:proteolysis"/>
    <property type="evidence" value="ECO:0007669"/>
    <property type="project" value="UniProtKB-KW"/>
</dbReference>
<gene>
    <name evidence="8" type="ORF">COLO4_37395</name>
</gene>
<organism evidence="8 9">
    <name type="scientific">Corchorus olitorius</name>
    <dbReference type="NCBI Taxonomy" id="93759"/>
    <lineage>
        <taxon>Eukaryota</taxon>
        <taxon>Viridiplantae</taxon>
        <taxon>Streptophyta</taxon>
        <taxon>Embryophyta</taxon>
        <taxon>Tracheophyta</taxon>
        <taxon>Spermatophyta</taxon>
        <taxon>Magnoliopsida</taxon>
        <taxon>eudicotyledons</taxon>
        <taxon>Gunneridae</taxon>
        <taxon>Pentapetalae</taxon>
        <taxon>rosids</taxon>
        <taxon>malvids</taxon>
        <taxon>Malvales</taxon>
        <taxon>Malvaceae</taxon>
        <taxon>Grewioideae</taxon>
        <taxon>Apeibeae</taxon>
        <taxon>Corchorus</taxon>
    </lineage>
</organism>
<evidence type="ECO:0000256" key="5">
    <source>
        <dbReference type="ARBA" id="ARBA00023136"/>
    </source>
</evidence>
<keyword evidence="3 6" id="KW-0812">Transmembrane</keyword>
<comment type="catalytic activity">
    <reaction evidence="6">
        <text>Cleaves type-1 transmembrane domains using a catalytic dyad composed of serine and histidine that are contributed by different transmembrane domains.</text>
        <dbReference type="EC" id="3.4.21.105"/>
    </reaction>
</comment>
<comment type="similarity">
    <text evidence="2 6">Belongs to the peptidase S54 family.</text>
</comment>
<feature type="domain" description="Peptidase S54 rhomboid" evidence="7">
    <location>
        <begin position="29"/>
        <end position="79"/>
    </location>
</feature>
<dbReference type="Gene3D" id="1.20.1540.10">
    <property type="entry name" value="Rhomboid-like"/>
    <property type="match status" value="1"/>
</dbReference>
<evidence type="ECO:0000256" key="2">
    <source>
        <dbReference type="ARBA" id="ARBA00009045"/>
    </source>
</evidence>
<dbReference type="GO" id="GO:0016020">
    <property type="term" value="C:membrane"/>
    <property type="evidence" value="ECO:0007669"/>
    <property type="project" value="UniProtKB-SubCell"/>
</dbReference>
<keyword evidence="9" id="KW-1185">Reference proteome</keyword>
<protein>
    <recommendedName>
        <fullName evidence="6">RHOMBOID-like protein</fullName>
        <ecNumber evidence="6">3.4.21.105</ecNumber>
    </recommendedName>
</protein>
<comment type="subcellular location">
    <subcellularLocation>
        <location evidence="1 6">Membrane</location>
        <topology evidence="1 6">Multi-pass membrane protein</topology>
    </subcellularLocation>
</comment>
<sequence length="111" mass="12157">MVFKVSKVRATPFEGQKSGTSAPRKKTSWLHAGVIHVAANMISLLFIGVSLEQEFGLLRIGLICAFSGFGGSLMFALAATGKNKLNYANKDDVEAEMRRLRQELKQTVVVE</sequence>
<feature type="transmembrane region" description="Helical" evidence="6">
    <location>
        <begin position="57"/>
        <end position="80"/>
    </location>
</feature>
<dbReference type="PANTHER" id="PTHR22936:SF87">
    <property type="entry name" value="RHOMBOID-LIKE PROTEIN 5"/>
    <property type="match status" value="1"/>
</dbReference>
<feature type="transmembrane region" description="Helical" evidence="6">
    <location>
        <begin position="29"/>
        <end position="51"/>
    </location>
</feature>
<evidence type="ECO:0000313" key="8">
    <source>
        <dbReference type="EMBL" id="OMO52135.1"/>
    </source>
</evidence>
<dbReference type="InterPro" id="IPR022764">
    <property type="entry name" value="Peptidase_S54_rhomboid_dom"/>
</dbReference>
<dbReference type="InterPro" id="IPR002610">
    <property type="entry name" value="Peptidase_S54_rhomboid-like"/>
</dbReference>
<keyword evidence="6" id="KW-0720">Serine protease</keyword>
<evidence type="ECO:0000256" key="3">
    <source>
        <dbReference type="ARBA" id="ARBA00022692"/>
    </source>
</evidence>
<dbReference type="OrthoDB" id="418595at2759"/>
<dbReference type="InterPro" id="IPR035952">
    <property type="entry name" value="Rhomboid-like_sf"/>
</dbReference>
<evidence type="ECO:0000313" key="9">
    <source>
        <dbReference type="Proteomes" id="UP000187203"/>
    </source>
</evidence>
<name>A0A1R3G241_9ROSI</name>
<keyword evidence="5 6" id="KW-0472">Membrane</keyword>
<comment type="caution">
    <text evidence="8">The sequence shown here is derived from an EMBL/GenBank/DDBJ whole genome shotgun (WGS) entry which is preliminary data.</text>
</comment>
<dbReference type="EMBL" id="AWUE01023915">
    <property type="protein sequence ID" value="OMO52135.1"/>
    <property type="molecule type" value="Genomic_DNA"/>
</dbReference>
<evidence type="ECO:0000256" key="4">
    <source>
        <dbReference type="ARBA" id="ARBA00022989"/>
    </source>
</evidence>
<keyword evidence="6" id="KW-0645">Protease</keyword>
<comment type="function">
    <text evidence="6">Serine protease involved in intramembrane proteolysis.</text>
</comment>
<proteinExistence type="inferred from homology"/>
<evidence type="ECO:0000259" key="7">
    <source>
        <dbReference type="Pfam" id="PF01694"/>
    </source>
</evidence>
<dbReference type="Pfam" id="PF01694">
    <property type="entry name" value="Rhomboid"/>
    <property type="match status" value="1"/>
</dbReference>
<dbReference type="STRING" id="93759.A0A1R3G241"/>
<evidence type="ECO:0000256" key="1">
    <source>
        <dbReference type="ARBA" id="ARBA00004141"/>
    </source>
</evidence>
<keyword evidence="6" id="KW-0378">Hydrolase</keyword>
<keyword evidence="4 6" id="KW-1133">Transmembrane helix</keyword>
<dbReference type="AlphaFoldDB" id="A0A1R3G241"/>
<accession>A0A1R3G241</accession>
<reference evidence="9" key="1">
    <citation type="submission" date="2013-09" db="EMBL/GenBank/DDBJ databases">
        <title>Corchorus olitorius genome sequencing.</title>
        <authorList>
            <person name="Alam M."/>
            <person name="Haque M.S."/>
            <person name="Islam M.S."/>
            <person name="Emdad E.M."/>
            <person name="Islam M.M."/>
            <person name="Ahmed B."/>
            <person name="Halim A."/>
            <person name="Hossen Q.M.M."/>
            <person name="Hossain M.Z."/>
            <person name="Ahmed R."/>
            <person name="Khan M.M."/>
            <person name="Islam R."/>
            <person name="Rashid M.M."/>
            <person name="Khan S.A."/>
            <person name="Rahman M.S."/>
            <person name="Alam M."/>
            <person name="Yahiya A.S."/>
            <person name="Khan M.S."/>
            <person name="Azam M.S."/>
            <person name="Haque T."/>
            <person name="Lashkar M.Z.H."/>
            <person name="Akhand A.I."/>
            <person name="Morshed G."/>
            <person name="Roy S."/>
            <person name="Uddin K.S."/>
            <person name="Rabeya T."/>
            <person name="Hossain A.S."/>
            <person name="Chowdhury A."/>
            <person name="Snigdha A.R."/>
            <person name="Mortoza M.S."/>
            <person name="Matin S.A."/>
            <person name="Hoque S.M.E."/>
            <person name="Islam M.K."/>
            <person name="Roy D.K."/>
            <person name="Haider R."/>
            <person name="Moosa M.M."/>
            <person name="Elias S.M."/>
            <person name="Hasan A.M."/>
            <person name="Jahan S."/>
            <person name="Shafiuddin M."/>
            <person name="Mahmood N."/>
            <person name="Shommy N.S."/>
        </authorList>
    </citation>
    <scope>NUCLEOTIDE SEQUENCE [LARGE SCALE GENOMIC DNA]</scope>
    <source>
        <strain evidence="9">cv. O-4</strain>
    </source>
</reference>
<comment type="caution">
    <text evidence="6">Lacks conserved residue(s) required for the propagation of feature annotation.</text>
</comment>
<dbReference type="PANTHER" id="PTHR22936">
    <property type="entry name" value="RHOMBOID-RELATED"/>
    <property type="match status" value="1"/>
</dbReference>
<evidence type="ECO:0000256" key="6">
    <source>
        <dbReference type="RuleBase" id="RU362115"/>
    </source>
</evidence>
<dbReference type="Proteomes" id="UP000187203">
    <property type="component" value="Unassembled WGS sequence"/>
</dbReference>
<dbReference type="EC" id="3.4.21.105" evidence="6"/>
<dbReference type="SUPFAM" id="SSF144091">
    <property type="entry name" value="Rhomboid-like"/>
    <property type="match status" value="1"/>
</dbReference>